<accession>A0A165D0Z0</accession>
<dbReference type="Proteomes" id="UP000077266">
    <property type="component" value="Unassembled WGS sequence"/>
</dbReference>
<protein>
    <submittedName>
        <fullName evidence="2">Uncharacterized protein</fullName>
    </submittedName>
</protein>
<organism evidence="2 3">
    <name type="scientific">Exidia glandulosa HHB12029</name>
    <dbReference type="NCBI Taxonomy" id="1314781"/>
    <lineage>
        <taxon>Eukaryota</taxon>
        <taxon>Fungi</taxon>
        <taxon>Dikarya</taxon>
        <taxon>Basidiomycota</taxon>
        <taxon>Agaricomycotina</taxon>
        <taxon>Agaricomycetes</taxon>
        <taxon>Auriculariales</taxon>
        <taxon>Exidiaceae</taxon>
        <taxon>Exidia</taxon>
    </lineage>
</organism>
<keyword evidence="1" id="KW-0732">Signal</keyword>
<dbReference type="EMBL" id="KV426264">
    <property type="protein sequence ID" value="KZV83590.1"/>
    <property type="molecule type" value="Genomic_DNA"/>
</dbReference>
<name>A0A165D0Z0_EXIGL</name>
<evidence type="ECO:0000313" key="2">
    <source>
        <dbReference type="EMBL" id="KZV83590.1"/>
    </source>
</evidence>
<dbReference type="InParanoid" id="A0A165D0Z0"/>
<dbReference type="AlphaFoldDB" id="A0A165D0Z0"/>
<reference evidence="2 3" key="1">
    <citation type="journal article" date="2016" name="Mol. Biol. Evol.">
        <title>Comparative Genomics of Early-Diverging Mushroom-Forming Fungi Provides Insights into the Origins of Lignocellulose Decay Capabilities.</title>
        <authorList>
            <person name="Nagy L.G."/>
            <person name="Riley R."/>
            <person name="Tritt A."/>
            <person name="Adam C."/>
            <person name="Daum C."/>
            <person name="Floudas D."/>
            <person name="Sun H."/>
            <person name="Yadav J.S."/>
            <person name="Pangilinan J."/>
            <person name="Larsson K.H."/>
            <person name="Matsuura K."/>
            <person name="Barry K."/>
            <person name="Labutti K."/>
            <person name="Kuo R."/>
            <person name="Ohm R.A."/>
            <person name="Bhattacharya S.S."/>
            <person name="Shirouzu T."/>
            <person name="Yoshinaga Y."/>
            <person name="Martin F.M."/>
            <person name="Grigoriev I.V."/>
            <person name="Hibbett D.S."/>
        </authorList>
    </citation>
    <scope>NUCLEOTIDE SEQUENCE [LARGE SCALE GENOMIC DNA]</scope>
    <source>
        <strain evidence="2 3">HHB12029</strain>
    </source>
</reference>
<dbReference type="OrthoDB" id="5401396at2759"/>
<feature type="chain" id="PRO_5007856317" evidence="1">
    <location>
        <begin position="21"/>
        <end position="189"/>
    </location>
</feature>
<sequence>MRILALSFLATAALLSFVSAAPRPADYSFISPPAKAWLLEHGWDGKSRIPADGFSGGNATAVVVRRAFSKCKPPKPGVRPGLFITSELNWGGASAYIPDILGRQKAHKGCIPITGPLSGKIASFGPDKGIKCSGFSDDSCNAELGADAPKLSGIMYPGISTLDGWESKDEDDCEPSWKDDILSIQCEAA</sequence>
<proteinExistence type="predicted"/>
<gene>
    <name evidence="2" type="ORF">EXIGLDRAFT_777427</name>
</gene>
<feature type="signal peptide" evidence="1">
    <location>
        <begin position="1"/>
        <end position="20"/>
    </location>
</feature>
<evidence type="ECO:0000313" key="3">
    <source>
        <dbReference type="Proteomes" id="UP000077266"/>
    </source>
</evidence>
<evidence type="ECO:0000256" key="1">
    <source>
        <dbReference type="SAM" id="SignalP"/>
    </source>
</evidence>
<keyword evidence="3" id="KW-1185">Reference proteome</keyword>